<dbReference type="AlphaFoldDB" id="A0A7J9LDB8"/>
<dbReference type="EMBL" id="JABFAF010000006">
    <property type="protein sequence ID" value="MBA0856698.1"/>
    <property type="molecule type" value="Genomic_DNA"/>
</dbReference>
<accession>A0A7J9LDB8</accession>
<evidence type="ECO:0000313" key="1">
    <source>
        <dbReference type="EMBL" id="MBA0856698.1"/>
    </source>
</evidence>
<proteinExistence type="predicted"/>
<organism evidence="1 2">
    <name type="scientific">Gossypium schwendimanii</name>
    <name type="common">Cotton</name>
    <dbReference type="NCBI Taxonomy" id="34291"/>
    <lineage>
        <taxon>Eukaryota</taxon>
        <taxon>Viridiplantae</taxon>
        <taxon>Streptophyta</taxon>
        <taxon>Embryophyta</taxon>
        <taxon>Tracheophyta</taxon>
        <taxon>Spermatophyta</taxon>
        <taxon>Magnoliopsida</taxon>
        <taxon>eudicotyledons</taxon>
        <taxon>Gunneridae</taxon>
        <taxon>Pentapetalae</taxon>
        <taxon>rosids</taxon>
        <taxon>malvids</taxon>
        <taxon>Malvales</taxon>
        <taxon>Malvaceae</taxon>
        <taxon>Malvoideae</taxon>
        <taxon>Gossypium</taxon>
    </lineage>
</organism>
<sequence length="34" mass="3890">MDGLVVTGSVHTANWGDICEQLLGWFRKPFLELR</sequence>
<dbReference type="Proteomes" id="UP000593576">
    <property type="component" value="Unassembled WGS sequence"/>
</dbReference>
<protein>
    <submittedName>
        <fullName evidence="1">Uncharacterized protein</fullName>
    </submittedName>
</protein>
<reference evidence="1 2" key="1">
    <citation type="journal article" date="2019" name="Genome Biol. Evol.">
        <title>Insights into the evolution of the New World diploid cottons (Gossypium, subgenus Houzingenia) based on genome sequencing.</title>
        <authorList>
            <person name="Grover C.E."/>
            <person name="Arick M.A. 2nd"/>
            <person name="Thrash A."/>
            <person name="Conover J.L."/>
            <person name="Sanders W.S."/>
            <person name="Peterson D.G."/>
            <person name="Frelichowski J.E."/>
            <person name="Scheffler J.A."/>
            <person name="Scheffler B.E."/>
            <person name="Wendel J.F."/>
        </authorList>
    </citation>
    <scope>NUCLEOTIDE SEQUENCE [LARGE SCALE GENOMIC DNA]</scope>
    <source>
        <strain evidence="1">1</strain>
        <tissue evidence="1">Leaf</tissue>
    </source>
</reference>
<comment type="caution">
    <text evidence="1">The sequence shown here is derived from an EMBL/GenBank/DDBJ whole genome shotgun (WGS) entry which is preliminary data.</text>
</comment>
<name>A0A7J9LDB8_GOSSC</name>
<evidence type="ECO:0000313" key="2">
    <source>
        <dbReference type="Proteomes" id="UP000593576"/>
    </source>
</evidence>
<gene>
    <name evidence="1" type="ORF">Goshw_001739</name>
</gene>
<keyword evidence="2" id="KW-1185">Reference proteome</keyword>